<dbReference type="EMBL" id="HACA01009256">
    <property type="protein sequence ID" value="CDW26617.1"/>
    <property type="molecule type" value="Transcribed_RNA"/>
</dbReference>
<accession>A0A0K2TLT1</accession>
<reference evidence="1" key="1">
    <citation type="submission" date="2014-05" db="EMBL/GenBank/DDBJ databases">
        <authorList>
            <person name="Chronopoulou M."/>
        </authorList>
    </citation>
    <scope>NUCLEOTIDE SEQUENCE</scope>
    <source>
        <tissue evidence="1">Whole organism</tissue>
    </source>
</reference>
<proteinExistence type="predicted"/>
<protein>
    <submittedName>
        <fullName evidence="1">Uncharacterized protein</fullName>
    </submittedName>
</protein>
<name>A0A0K2TLT1_LEPSM</name>
<sequence length="20" mass="2299">MEGSFIVEVPLHITVYDSDF</sequence>
<organism evidence="1">
    <name type="scientific">Lepeophtheirus salmonis</name>
    <name type="common">Salmon louse</name>
    <name type="synonym">Caligus salmonis</name>
    <dbReference type="NCBI Taxonomy" id="72036"/>
    <lineage>
        <taxon>Eukaryota</taxon>
        <taxon>Metazoa</taxon>
        <taxon>Ecdysozoa</taxon>
        <taxon>Arthropoda</taxon>
        <taxon>Crustacea</taxon>
        <taxon>Multicrustacea</taxon>
        <taxon>Hexanauplia</taxon>
        <taxon>Copepoda</taxon>
        <taxon>Siphonostomatoida</taxon>
        <taxon>Caligidae</taxon>
        <taxon>Lepeophtheirus</taxon>
    </lineage>
</organism>
<dbReference type="AlphaFoldDB" id="A0A0K2TLT1"/>
<evidence type="ECO:0000313" key="1">
    <source>
        <dbReference type="EMBL" id="CDW26617.1"/>
    </source>
</evidence>